<accession>A0A0N4V5E6</accession>
<keyword evidence="4" id="KW-0560">Oxidoreductase</keyword>
<organism evidence="8">
    <name type="scientific">Enterobius vermicularis</name>
    <name type="common">Human pinworm</name>
    <dbReference type="NCBI Taxonomy" id="51028"/>
    <lineage>
        <taxon>Eukaryota</taxon>
        <taxon>Metazoa</taxon>
        <taxon>Ecdysozoa</taxon>
        <taxon>Nematoda</taxon>
        <taxon>Chromadorea</taxon>
        <taxon>Rhabditida</taxon>
        <taxon>Spirurina</taxon>
        <taxon>Oxyuridomorpha</taxon>
        <taxon>Oxyuroidea</taxon>
        <taxon>Oxyuridae</taxon>
        <taxon>Enterobius</taxon>
    </lineage>
</organism>
<evidence type="ECO:0000259" key="5">
    <source>
        <dbReference type="Pfam" id="PF00667"/>
    </source>
</evidence>
<dbReference type="AlphaFoldDB" id="A0A0N4V5E6"/>
<dbReference type="PANTHER" id="PTHR19384">
    <property type="entry name" value="NITRIC OXIDE SYNTHASE-RELATED"/>
    <property type="match status" value="1"/>
</dbReference>
<name>A0A0N4V5E6_ENTVE</name>
<dbReference type="OrthoDB" id="1856718at2759"/>
<dbReference type="WBParaSite" id="EVEC_0000543701-mRNA-1">
    <property type="protein sequence ID" value="EVEC_0000543701-mRNA-1"/>
    <property type="gene ID" value="EVEC_0000543701"/>
</dbReference>
<dbReference type="STRING" id="51028.A0A0N4V5E6"/>
<evidence type="ECO:0000256" key="2">
    <source>
        <dbReference type="ARBA" id="ARBA00022630"/>
    </source>
</evidence>
<evidence type="ECO:0000313" key="6">
    <source>
        <dbReference type="EMBL" id="VDD90315.1"/>
    </source>
</evidence>
<reference evidence="6 7" key="2">
    <citation type="submission" date="2018-10" db="EMBL/GenBank/DDBJ databases">
        <authorList>
            <consortium name="Pathogen Informatics"/>
        </authorList>
    </citation>
    <scope>NUCLEOTIDE SEQUENCE [LARGE SCALE GENOMIC DNA]</scope>
</reference>
<evidence type="ECO:0000313" key="7">
    <source>
        <dbReference type="Proteomes" id="UP000274131"/>
    </source>
</evidence>
<dbReference type="Pfam" id="PF00667">
    <property type="entry name" value="FAD_binding_1"/>
    <property type="match status" value="1"/>
</dbReference>
<keyword evidence="2" id="KW-0285">Flavoprotein</keyword>
<evidence type="ECO:0000256" key="1">
    <source>
        <dbReference type="ARBA" id="ARBA00001974"/>
    </source>
</evidence>
<dbReference type="GO" id="GO:0050660">
    <property type="term" value="F:flavin adenine dinucleotide binding"/>
    <property type="evidence" value="ECO:0007669"/>
    <property type="project" value="TreeGrafter"/>
</dbReference>
<evidence type="ECO:0000256" key="4">
    <source>
        <dbReference type="ARBA" id="ARBA00023002"/>
    </source>
</evidence>
<sequence>MKIGDSLPVSSFDFLHRYHFEYEQEKAIATTTRNREKDFRQFTVRSNERVTAVDHFQDVVHENSPVFEIRFTYRPGDILWVHPHNLNESLDIAIEALAYSDTVLDKKIFIKPNDPSIQKPSPCLVKGKLPTTFLEPTTLRYCLTRYLDLQMVPRRSFFKKLAKLSSNLMEREKLEELGSPEGIDAYFDYCVRPRRTAAECLRDFGDTAKNLAPESLFDILPPIKPRAYSIASCPGKHPYIEILAAKLGCRDILA</sequence>
<keyword evidence="7" id="KW-1185">Reference proteome</keyword>
<dbReference type="InterPro" id="IPR017938">
    <property type="entry name" value="Riboflavin_synthase-like_b-brl"/>
</dbReference>
<dbReference type="SUPFAM" id="SSF63380">
    <property type="entry name" value="Riboflavin synthase domain-like"/>
    <property type="match status" value="1"/>
</dbReference>
<dbReference type="GO" id="GO:0010181">
    <property type="term" value="F:FMN binding"/>
    <property type="evidence" value="ECO:0007669"/>
    <property type="project" value="TreeGrafter"/>
</dbReference>
<dbReference type="Gene3D" id="2.40.30.10">
    <property type="entry name" value="Translation factors"/>
    <property type="match status" value="1"/>
</dbReference>
<keyword evidence="3" id="KW-0274">FAD</keyword>
<dbReference type="GO" id="GO:0016491">
    <property type="term" value="F:oxidoreductase activity"/>
    <property type="evidence" value="ECO:0007669"/>
    <property type="project" value="UniProtKB-KW"/>
</dbReference>
<protein>
    <submittedName>
        <fullName evidence="8">FAD_binding_1 domain-containing protein</fullName>
    </submittedName>
</protein>
<feature type="domain" description="Sulfite reductase [NADPH] flavoprotein alpha-component-like FAD-binding" evidence="5">
    <location>
        <begin position="41"/>
        <end position="238"/>
    </location>
</feature>
<dbReference type="EMBL" id="UXUI01008043">
    <property type="protein sequence ID" value="VDD90315.1"/>
    <property type="molecule type" value="Genomic_DNA"/>
</dbReference>
<evidence type="ECO:0000313" key="8">
    <source>
        <dbReference type="WBParaSite" id="EVEC_0000543701-mRNA-1"/>
    </source>
</evidence>
<dbReference type="PANTHER" id="PTHR19384:SF10">
    <property type="entry name" value="NADPH-DEPENDENT DIFLAVIN OXIDOREDUCTASE 1"/>
    <property type="match status" value="1"/>
</dbReference>
<evidence type="ECO:0000256" key="3">
    <source>
        <dbReference type="ARBA" id="ARBA00022827"/>
    </source>
</evidence>
<dbReference type="InterPro" id="IPR023173">
    <property type="entry name" value="NADPH_Cyt_P450_Rdtase_alpha"/>
</dbReference>
<proteinExistence type="predicted"/>
<comment type="cofactor">
    <cofactor evidence="1">
        <name>FAD</name>
        <dbReference type="ChEBI" id="CHEBI:57692"/>
    </cofactor>
</comment>
<dbReference type="Proteomes" id="UP000274131">
    <property type="component" value="Unassembled WGS sequence"/>
</dbReference>
<reference evidence="8" key="1">
    <citation type="submission" date="2017-02" db="UniProtKB">
        <authorList>
            <consortium name="WormBaseParasite"/>
        </authorList>
    </citation>
    <scope>IDENTIFICATION</scope>
</reference>
<gene>
    <name evidence="6" type="ORF">EVEC_LOCUS5066</name>
</gene>
<dbReference type="InterPro" id="IPR003097">
    <property type="entry name" value="CysJ-like_FAD-binding"/>
</dbReference>
<dbReference type="GO" id="GO:0005829">
    <property type="term" value="C:cytosol"/>
    <property type="evidence" value="ECO:0007669"/>
    <property type="project" value="TreeGrafter"/>
</dbReference>
<dbReference type="Gene3D" id="1.20.990.10">
    <property type="entry name" value="NADPH-cytochrome p450 Reductase, Chain A, domain 3"/>
    <property type="match status" value="1"/>
</dbReference>